<accession>A0A2R3IVR1</accession>
<dbReference type="RefSeq" id="WP_123809520.1">
    <property type="nucleotide sequence ID" value="NZ_CP027169.1"/>
</dbReference>
<dbReference type="Proteomes" id="UP000238390">
    <property type="component" value="Chromosome"/>
</dbReference>
<dbReference type="AlphaFoldDB" id="A0A2R3IVR1"/>
<organism evidence="1 2">
    <name type="scientific">Pseudomonas paraeruginosa</name>
    <dbReference type="NCBI Taxonomy" id="2994495"/>
    <lineage>
        <taxon>Bacteria</taxon>
        <taxon>Pseudomonadati</taxon>
        <taxon>Pseudomonadota</taxon>
        <taxon>Gammaproteobacteria</taxon>
        <taxon>Pseudomonadales</taxon>
        <taxon>Pseudomonadaceae</taxon>
        <taxon>Pseudomonas</taxon>
    </lineage>
</organism>
<proteinExistence type="predicted"/>
<evidence type="ECO:0000313" key="2">
    <source>
        <dbReference type="Proteomes" id="UP000238390"/>
    </source>
</evidence>
<name>A0A2R3IVR1_9PSED</name>
<keyword evidence="2" id="KW-1185">Reference proteome</keyword>
<protein>
    <submittedName>
        <fullName evidence="1">Uncharacterized protein</fullName>
    </submittedName>
</protein>
<evidence type="ECO:0000313" key="1">
    <source>
        <dbReference type="EMBL" id="AVK05990.1"/>
    </source>
</evidence>
<gene>
    <name evidence="1" type="ORF">CSB93_1046</name>
</gene>
<dbReference type="EMBL" id="CP027169">
    <property type="protein sequence ID" value="AVK05990.1"/>
    <property type="molecule type" value="Genomic_DNA"/>
</dbReference>
<reference evidence="1 2" key="1">
    <citation type="submission" date="2018-02" db="EMBL/GenBank/DDBJ databases">
        <title>FDA/CDC Antimicrobial Resistant Isolate Bank Genome Sequencing.</title>
        <authorList>
            <person name="Benahmed F.H."/>
            <person name="Lutgring J.D."/>
            <person name="Yoo B."/>
            <person name="Machado M."/>
            <person name="Brown A."/>
            <person name="McAllister G."/>
            <person name="Perry A."/>
            <person name="Halpin A.L."/>
            <person name="Vavikolanu K."/>
            <person name="Ott S."/>
            <person name="Zhao X."/>
            <person name="Tallon L.J."/>
            <person name="Sadzewicz L."/>
            <person name="Aluvathingal J."/>
            <person name="Nadendla S."/>
            <person name="Voskania-kordi A."/>
            <person name="Simonyan V."/>
            <person name="Patel J."/>
            <person name="Shawar R.M."/>
        </authorList>
    </citation>
    <scope>NUCLEOTIDE SEQUENCE [LARGE SCALE GENOMIC DNA]</scope>
    <source>
        <strain evidence="1 2">AR_0356</strain>
    </source>
</reference>
<sequence>MDSAESRIKTGLHWIGQKMIGARGKNWIARKGRGFSPCCEYFFLIFPKESVKPCGKVVRSRLEGPYGGAPGGLIVK</sequence>